<sequence>MKSLRLTTVGAAIGLAALTAVGPANAAATAPADILQAGAKQGVSDGYPGVVGLVRQGDTTRYVHAGVGDLDSGKAAVSAYCAL</sequence>
<dbReference type="RefSeq" id="WP_145794571.1">
    <property type="nucleotide sequence ID" value="NZ_BAAABR010000017.1"/>
</dbReference>
<protein>
    <submittedName>
        <fullName evidence="2">Uncharacterized protein</fullName>
    </submittedName>
</protein>
<organism evidence="2 3">
    <name type="scientific">Kitasatospora atroaurantiaca</name>
    <dbReference type="NCBI Taxonomy" id="285545"/>
    <lineage>
        <taxon>Bacteria</taxon>
        <taxon>Bacillati</taxon>
        <taxon>Actinomycetota</taxon>
        <taxon>Actinomycetes</taxon>
        <taxon>Kitasatosporales</taxon>
        <taxon>Streptomycetaceae</taxon>
        <taxon>Kitasatospora</taxon>
    </lineage>
</organism>
<keyword evidence="3" id="KW-1185">Reference proteome</keyword>
<feature type="chain" id="PRO_5021891847" evidence="1">
    <location>
        <begin position="27"/>
        <end position="83"/>
    </location>
</feature>
<evidence type="ECO:0000313" key="2">
    <source>
        <dbReference type="EMBL" id="TWE20302.1"/>
    </source>
</evidence>
<dbReference type="Proteomes" id="UP000318416">
    <property type="component" value="Unassembled WGS sequence"/>
</dbReference>
<dbReference type="EMBL" id="VIVR01000001">
    <property type="protein sequence ID" value="TWE20302.1"/>
    <property type="molecule type" value="Genomic_DNA"/>
</dbReference>
<evidence type="ECO:0000256" key="1">
    <source>
        <dbReference type="SAM" id="SignalP"/>
    </source>
</evidence>
<gene>
    <name evidence="2" type="ORF">FB465_5451</name>
</gene>
<evidence type="ECO:0000313" key="3">
    <source>
        <dbReference type="Proteomes" id="UP000318416"/>
    </source>
</evidence>
<keyword evidence="1" id="KW-0732">Signal</keyword>
<reference evidence="2 3" key="1">
    <citation type="submission" date="2019-06" db="EMBL/GenBank/DDBJ databases">
        <title>Sequencing the genomes of 1000 actinobacteria strains.</title>
        <authorList>
            <person name="Klenk H.-P."/>
        </authorList>
    </citation>
    <scope>NUCLEOTIDE SEQUENCE [LARGE SCALE GENOMIC DNA]</scope>
    <source>
        <strain evidence="2 3">DSM 41649</strain>
    </source>
</reference>
<dbReference type="AlphaFoldDB" id="A0A561EXG0"/>
<comment type="caution">
    <text evidence="2">The sequence shown here is derived from an EMBL/GenBank/DDBJ whole genome shotgun (WGS) entry which is preliminary data.</text>
</comment>
<accession>A0A561EXG0</accession>
<name>A0A561EXG0_9ACTN</name>
<proteinExistence type="predicted"/>
<feature type="signal peptide" evidence="1">
    <location>
        <begin position="1"/>
        <end position="26"/>
    </location>
</feature>